<gene>
    <name evidence="3" type="ORF">FOYG_17177</name>
</gene>
<dbReference type="GO" id="GO:0006338">
    <property type="term" value="P:chromatin remodeling"/>
    <property type="evidence" value="ECO:0007669"/>
    <property type="project" value="UniProtKB-ARBA"/>
</dbReference>
<accession>W9HBR6</accession>
<feature type="domain" description="Chromo" evidence="2">
    <location>
        <begin position="313"/>
        <end position="363"/>
    </location>
</feature>
<dbReference type="EMBL" id="JH717857">
    <property type="protein sequence ID" value="EWY79692.1"/>
    <property type="molecule type" value="Genomic_DNA"/>
</dbReference>
<proteinExistence type="predicted"/>
<dbReference type="Gene3D" id="2.40.50.40">
    <property type="match status" value="1"/>
</dbReference>
<evidence type="ECO:0000313" key="4">
    <source>
        <dbReference type="Proteomes" id="UP000030753"/>
    </source>
</evidence>
<comment type="subunit">
    <text evidence="1">Component of the NuA4 histone acetyltransferase complex.</text>
</comment>
<dbReference type="CDD" id="cd00024">
    <property type="entry name" value="CD_CSD"/>
    <property type="match status" value="1"/>
</dbReference>
<dbReference type="Proteomes" id="UP000030753">
    <property type="component" value="Unassembled WGS sequence"/>
</dbReference>
<dbReference type="OrthoDB" id="4357582at2759"/>
<dbReference type="AlphaFoldDB" id="W9HBR6"/>
<evidence type="ECO:0000256" key="1">
    <source>
        <dbReference type="ARBA" id="ARBA00011353"/>
    </source>
</evidence>
<name>W9HBR6_FUSOX</name>
<dbReference type="InterPro" id="IPR023780">
    <property type="entry name" value="Chromo_domain"/>
</dbReference>
<dbReference type="SMART" id="SM00298">
    <property type="entry name" value="CHROMO"/>
    <property type="match status" value="2"/>
</dbReference>
<dbReference type="Pfam" id="PF00385">
    <property type="entry name" value="Chromo"/>
    <property type="match status" value="1"/>
</dbReference>
<dbReference type="InterPro" id="IPR016197">
    <property type="entry name" value="Chromo-like_dom_sf"/>
</dbReference>
<feature type="domain" description="Chromo" evidence="2">
    <location>
        <begin position="257"/>
        <end position="294"/>
    </location>
</feature>
<dbReference type="HOGENOM" id="CLU_762998_0_0_1"/>
<sequence length="363" mass="41420">MLAKELRDCQKRQPVKHDDTLGYHKAIFDRAWFMMPERDRLAQNLFEIDTLRSPIGLAVLRDMLDLYQKSSNVEYRPGLEPDKCPCGKGNGSSYDWRHVNTCFKAAMAKAYGFAELCFLCNEWFHCTEAWDADCQHHMDHLDRLPVWCDPLTYGGVLARAGYCPFCLGDRNVPVSVRMHQFKIPWTWLDHIQTHIRTLEGGYMPSAPDTQAIGGPEAEADPDPTVANKNLIRGVSSQGNDEARYDIPLALDQEGTEFETKNLVAKGRIGRRVWYRVKWKGYPESENSWVKKKDVGMGVIADYEARHPLGQGEYKFERLVSKRELDGITVYEAKWEGQVHTENVWVGKGDVSAKIVATFEAELS</sequence>
<dbReference type="PROSITE" id="PS50013">
    <property type="entry name" value="CHROMO_2"/>
    <property type="match status" value="2"/>
</dbReference>
<dbReference type="InterPro" id="IPR000953">
    <property type="entry name" value="Chromo/chromo_shadow_dom"/>
</dbReference>
<evidence type="ECO:0000259" key="2">
    <source>
        <dbReference type="PROSITE" id="PS50013"/>
    </source>
</evidence>
<evidence type="ECO:0000313" key="3">
    <source>
        <dbReference type="EMBL" id="EWY79692.1"/>
    </source>
</evidence>
<dbReference type="SUPFAM" id="SSF54160">
    <property type="entry name" value="Chromo domain-like"/>
    <property type="match status" value="2"/>
</dbReference>
<reference evidence="3 4" key="1">
    <citation type="submission" date="2011-06" db="EMBL/GenBank/DDBJ databases">
        <title>The Genome Sequence of Fusarium oxysporum FOSC 3-a.</title>
        <authorList>
            <consortium name="The Broad Institute Genome Sequencing Platform"/>
            <person name="Ma L.-J."/>
            <person name="Gale L.R."/>
            <person name="Schwartz D.C."/>
            <person name="Zhou S."/>
            <person name="Corby-Kistler H."/>
            <person name="Young S.K."/>
            <person name="Zeng Q."/>
            <person name="Gargeya S."/>
            <person name="Fitzgerald M."/>
            <person name="Haas B."/>
            <person name="Abouelleil A."/>
            <person name="Alvarado L."/>
            <person name="Arachchi H.M."/>
            <person name="Berlin A."/>
            <person name="Brown A."/>
            <person name="Chapman S.B."/>
            <person name="Chen Z."/>
            <person name="Dunbar C."/>
            <person name="Freedman E."/>
            <person name="Gearin G."/>
            <person name="Gellesch M."/>
            <person name="Goldberg J."/>
            <person name="Griggs A."/>
            <person name="Gujja S."/>
            <person name="Heiman D."/>
            <person name="Howarth C."/>
            <person name="Larson L."/>
            <person name="Lui A."/>
            <person name="MacDonald P.J.P."/>
            <person name="Mehta T."/>
            <person name="Montmayeur A."/>
            <person name="Murphy C."/>
            <person name="Neiman D."/>
            <person name="Pearson M."/>
            <person name="Priest M."/>
            <person name="Roberts A."/>
            <person name="Saif S."/>
            <person name="Shea T."/>
            <person name="Shenoy N."/>
            <person name="Sisk P."/>
            <person name="Stolte C."/>
            <person name="Sykes S."/>
            <person name="Wortman J."/>
            <person name="Nusbaum C."/>
            <person name="Birren B."/>
        </authorList>
    </citation>
    <scope>NUCLEOTIDE SEQUENCE [LARGE SCALE GENOMIC DNA]</scope>
    <source>
        <strain evidence="4">FOSC 3-a</strain>
    </source>
</reference>
<protein>
    <recommendedName>
        <fullName evidence="2">Chromo domain-containing protein</fullName>
    </recommendedName>
</protein>
<organism evidence="3 4">
    <name type="scientific">Fusarium oxysporum NRRL 32931</name>
    <dbReference type="NCBI Taxonomy" id="660029"/>
    <lineage>
        <taxon>Eukaryota</taxon>
        <taxon>Fungi</taxon>
        <taxon>Dikarya</taxon>
        <taxon>Ascomycota</taxon>
        <taxon>Pezizomycotina</taxon>
        <taxon>Sordariomycetes</taxon>
        <taxon>Hypocreomycetidae</taxon>
        <taxon>Hypocreales</taxon>
        <taxon>Nectriaceae</taxon>
        <taxon>Fusarium</taxon>
        <taxon>Fusarium oxysporum species complex</taxon>
    </lineage>
</organism>